<dbReference type="AlphaFoldDB" id="A0A1M7PQ72"/>
<evidence type="ECO:0000259" key="1">
    <source>
        <dbReference type="Pfam" id="PF26526"/>
    </source>
</evidence>
<evidence type="ECO:0000313" key="3">
    <source>
        <dbReference type="Proteomes" id="UP000184440"/>
    </source>
</evidence>
<reference evidence="2 3" key="1">
    <citation type="submission" date="2016-11" db="EMBL/GenBank/DDBJ databases">
        <authorList>
            <person name="Jaros S."/>
            <person name="Januszkiewicz K."/>
            <person name="Wedrychowicz H."/>
        </authorList>
    </citation>
    <scope>NUCLEOTIDE SEQUENCE [LARGE SCALE GENOMIC DNA]</scope>
    <source>
        <strain evidence="2 3">DSM 46144</strain>
    </source>
</reference>
<name>A0A1M7PQ72_9ACTN</name>
<proteinExistence type="predicted"/>
<dbReference type="Pfam" id="PF26526">
    <property type="entry name" value="DUF8175"/>
    <property type="match status" value="1"/>
</dbReference>
<dbReference type="InterPro" id="IPR058488">
    <property type="entry name" value="DUF8175"/>
</dbReference>
<gene>
    <name evidence="2" type="ORF">SAMN05443668_103575</name>
</gene>
<evidence type="ECO:0000313" key="2">
    <source>
        <dbReference type="EMBL" id="SHN19460.1"/>
    </source>
</evidence>
<dbReference type="RefSeq" id="WP_073256741.1">
    <property type="nucleotide sequence ID" value="NZ_FRCS01000003.1"/>
</dbReference>
<accession>A0A1M7PQ72</accession>
<dbReference type="Proteomes" id="UP000184440">
    <property type="component" value="Unassembled WGS sequence"/>
</dbReference>
<dbReference type="EMBL" id="FRCS01000003">
    <property type="protein sequence ID" value="SHN19460.1"/>
    <property type="molecule type" value="Genomic_DNA"/>
</dbReference>
<sequence>MTSFDPATEARRRTRRLLTQLALLLVLVVAVAFGAALLVRQLDDTGTRPASSTASRTETRGVAIPSEVVLAGVHLPISPAAGPRVVRKGLAEGFAHNAVGAAYAAIHLSLRVTPEVGPGVYQPTFEDQVVGEDVEDLKAIVEDEYLRQRDGTGIPYGQPVGEVKATARGYRVDAVDAHTAAVRLLLAGRESAMLTTFAIQLRWVAGDWALVAPPGGDWTPMVARVYAADGFTPFVVP</sequence>
<feature type="domain" description="DUF8175" evidence="1">
    <location>
        <begin position="68"/>
        <end position="233"/>
    </location>
</feature>
<dbReference type="OrthoDB" id="4428031at2"/>
<keyword evidence="3" id="KW-1185">Reference proteome</keyword>
<protein>
    <recommendedName>
        <fullName evidence="1">DUF8175 domain-containing protein</fullName>
    </recommendedName>
</protein>
<dbReference type="STRING" id="134849.SAMN05443668_103575"/>
<organism evidence="2 3">
    <name type="scientific">Cryptosporangium aurantiacum</name>
    <dbReference type="NCBI Taxonomy" id="134849"/>
    <lineage>
        <taxon>Bacteria</taxon>
        <taxon>Bacillati</taxon>
        <taxon>Actinomycetota</taxon>
        <taxon>Actinomycetes</taxon>
        <taxon>Cryptosporangiales</taxon>
        <taxon>Cryptosporangiaceae</taxon>
        <taxon>Cryptosporangium</taxon>
    </lineage>
</organism>